<keyword evidence="1" id="KW-0175">Coiled coil</keyword>
<dbReference type="VEuPathDB" id="GiardiaDB:SS50377_23349"/>
<dbReference type="Proteomes" id="UP000018208">
    <property type="component" value="Unassembled WGS sequence"/>
</dbReference>
<evidence type="ECO:0000256" key="1">
    <source>
        <dbReference type="SAM" id="Coils"/>
    </source>
</evidence>
<dbReference type="EMBL" id="AUWU02000003">
    <property type="protein sequence ID" value="KAH0575709.1"/>
    <property type="molecule type" value="Genomic_DNA"/>
</dbReference>
<sequence length="173" mass="20555">MSNEPSISKRLKTMSNNYEELKNLNRSHKMEVANFQLECQQMRNQLLKLKKESDFTYNLIQTASSRKNSMQQNFSNLQHSVQSEIQIIMGLDQQFIEQKKQTAYINQQIAECKNYVQQLCDERENLNSENKQLIEEKQLFQDQKKELFEHRTRLVAQLQKQEGHLSAVRAKMQ</sequence>
<evidence type="ECO:0000313" key="2">
    <source>
        <dbReference type="EMBL" id="EST47218.1"/>
    </source>
</evidence>
<accession>V6LSK6</accession>
<feature type="coiled-coil region" evidence="1">
    <location>
        <begin position="11"/>
        <end position="52"/>
    </location>
</feature>
<keyword evidence="4" id="KW-1185">Reference proteome</keyword>
<feature type="coiled-coil region" evidence="1">
    <location>
        <begin position="109"/>
        <end position="150"/>
    </location>
</feature>
<reference evidence="2 3" key="1">
    <citation type="journal article" date="2014" name="PLoS Genet.">
        <title>The Genome of Spironucleus salmonicida Highlights a Fish Pathogen Adapted to Fluctuating Environments.</title>
        <authorList>
            <person name="Xu F."/>
            <person name="Jerlstrom-Hultqvist J."/>
            <person name="Einarsson E."/>
            <person name="Astvaldsson A."/>
            <person name="Svard S.G."/>
            <person name="Andersson J.O."/>
        </authorList>
    </citation>
    <scope>NUCLEOTIDE SEQUENCE</scope>
    <source>
        <strain evidence="3">ATCC 50377</strain>
    </source>
</reference>
<organism evidence="2">
    <name type="scientific">Spironucleus salmonicida</name>
    <dbReference type="NCBI Taxonomy" id="348837"/>
    <lineage>
        <taxon>Eukaryota</taxon>
        <taxon>Metamonada</taxon>
        <taxon>Diplomonadida</taxon>
        <taxon>Hexamitidae</taxon>
        <taxon>Hexamitinae</taxon>
        <taxon>Spironucleus</taxon>
    </lineage>
</organism>
<name>V6LSK6_9EUKA</name>
<evidence type="ECO:0000313" key="3">
    <source>
        <dbReference type="EMBL" id="KAH0575709.1"/>
    </source>
</evidence>
<evidence type="ECO:0000313" key="4">
    <source>
        <dbReference type="Proteomes" id="UP000018208"/>
    </source>
</evidence>
<dbReference type="AlphaFoldDB" id="V6LSK6"/>
<dbReference type="EMBL" id="KI546046">
    <property type="protein sequence ID" value="EST47218.1"/>
    <property type="molecule type" value="Genomic_DNA"/>
</dbReference>
<reference evidence="3" key="2">
    <citation type="submission" date="2020-12" db="EMBL/GenBank/DDBJ databases">
        <title>New Spironucleus salmonicida genome in near-complete chromosomes.</title>
        <authorList>
            <person name="Xu F."/>
            <person name="Kurt Z."/>
            <person name="Jimenez-Gonzalez A."/>
            <person name="Astvaldsson A."/>
            <person name="Andersson J.O."/>
            <person name="Svard S.G."/>
        </authorList>
    </citation>
    <scope>NUCLEOTIDE SEQUENCE</scope>
    <source>
        <strain evidence="3">ATCC 50377</strain>
    </source>
</reference>
<protein>
    <submittedName>
        <fullName evidence="2">Uncharacterized protein</fullName>
    </submittedName>
</protein>
<gene>
    <name evidence="2" type="ORF">SS50377_12729</name>
    <name evidence="3" type="ORF">SS50377_23349</name>
</gene>
<proteinExistence type="predicted"/>